<evidence type="ECO:0000259" key="1">
    <source>
        <dbReference type="Pfam" id="PF03050"/>
    </source>
</evidence>
<sequence length="147" mass="17225">VEQNLVHRKKYAPDILGEIKDVLDDIEERGDLLPKSELKGAVTYLRNEWNAVVDIFNYGDTYLDNNIVERMNRYISLSRKNSLFFGSHKGAERGAILYTIALTCRMNKVNLFEYLTDVINRTAEWQPNTPLEKYRQLLPDRWEKAND</sequence>
<dbReference type="Proteomes" id="UP001201179">
    <property type="component" value="Unassembled WGS sequence"/>
</dbReference>
<organism evidence="3 4">
    <name type="scientific">Phocaeicola vulgatus</name>
    <name type="common">Bacteroides vulgatus</name>
    <dbReference type="NCBI Taxonomy" id="821"/>
    <lineage>
        <taxon>Bacteria</taxon>
        <taxon>Pseudomonadati</taxon>
        <taxon>Bacteroidota</taxon>
        <taxon>Bacteroidia</taxon>
        <taxon>Bacteroidales</taxon>
        <taxon>Bacteroidaceae</taxon>
        <taxon>Phocaeicola</taxon>
    </lineage>
</organism>
<dbReference type="AlphaFoldDB" id="A0AAW5AYB8"/>
<dbReference type="EMBL" id="JAKKWZ010000086">
    <property type="protein sequence ID" value="MCG0342600.1"/>
    <property type="molecule type" value="Genomic_DNA"/>
</dbReference>
<gene>
    <name evidence="3" type="ORF">L4X52_21915</name>
</gene>
<reference evidence="3" key="1">
    <citation type="submission" date="2022-01" db="EMBL/GenBank/DDBJ databases">
        <authorList>
            <person name="Mingchao X."/>
        </authorList>
    </citation>
    <scope>NUCLEOTIDE SEQUENCE</scope>
    <source>
        <strain evidence="3">Bv4372</strain>
    </source>
</reference>
<feature type="non-terminal residue" evidence="3">
    <location>
        <position position="1"/>
    </location>
</feature>
<evidence type="ECO:0000313" key="3">
    <source>
        <dbReference type="EMBL" id="MCG0342600.1"/>
    </source>
</evidence>
<dbReference type="RefSeq" id="WP_237472191.1">
    <property type="nucleotide sequence ID" value="NZ_JAKKWZ010000086.1"/>
</dbReference>
<protein>
    <submittedName>
        <fullName evidence="3">IS66 family transposase</fullName>
    </submittedName>
</protein>
<proteinExistence type="predicted"/>
<dbReference type="Pfam" id="PF03050">
    <property type="entry name" value="DDE_Tnp_IS66"/>
    <property type="match status" value="1"/>
</dbReference>
<dbReference type="Pfam" id="PF13817">
    <property type="entry name" value="DDE_Tnp_IS66_C"/>
    <property type="match status" value="1"/>
</dbReference>
<dbReference type="InterPro" id="IPR039552">
    <property type="entry name" value="IS66_C"/>
</dbReference>
<name>A0AAW5AYB8_PHOVU</name>
<evidence type="ECO:0000313" key="4">
    <source>
        <dbReference type="Proteomes" id="UP001201179"/>
    </source>
</evidence>
<dbReference type="InterPro" id="IPR052344">
    <property type="entry name" value="Transposase-related"/>
</dbReference>
<evidence type="ECO:0000259" key="2">
    <source>
        <dbReference type="Pfam" id="PF13817"/>
    </source>
</evidence>
<dbReference type="PANTHER" id="PTHR33678">
    <property type="entry name" value="BLL1576 PROTEIN"/>
    <property type="match status" value="1"/>
</dbReference>
<feature type="domain" description="Transposase IS66 central" evidence="1">
    <location>
        <begin position="2"/>
        <end position="92"/>
    </location>
</feature>
<feature type="domain" description="Transposase IS66 C-terminal" evidence="2">
    <location>
        <begin position="101"/>
        <end position="139"/>
    </location>
</feature>
<dbReference type="PANTHER" id="PTHR33678:SF1">
    <property type="entry name" value="BLL1576 PROTEIN"/>
    <property type="match status" value="1"/>
</dbReference>
<comment type="caution">
    <text evidence="3">The sequence shown here is derived from an EMBL/GenBank/DDBJ whole genome shotgun (WGS) entry which is preliminary data.</text>
</comment>
<dbReference type="InterPro" id="IPR004291">
    <property type="entry name" value="Transposase_IS66_central"/>
</dbReference>
<accession>A0AAW5AYB8</accession>